<organism evidence="4 5">
    <name type="scientific">Asaccharospora irregularis DSM 2635</name>
    <dbReference type="NCBI Taxonomy" id="1121321"/>
    <lineage>
        <taxon>Bacteria</taxon>
        <taxon>Bacillati</taxon>
        <taxon>Bacillota</taxon>
        <taxon>Clostridia</taxon>
        <taxon>Peptostreptococcales</taxon>
        <taxon>Peptostreptococcaceae</taxon>
        <taxon>Asaccharospora</taxon>
    </lineage>
</organism>
<dbReference type="RefSeq" id="WP_073126525.1">
    <property type="nucleotide sequence ID" value="NZ_BAABCH010000019.1"/>
</dbReference>
<gene>
    <name evidence="4" type="ORF">SAMN04488530_12117</name>
</gene>
<accession>A0A1M5QGP9</accession>
<reference evidence="5" key="1">
    <citation type="submission" date="2016-11" db="EMBL/GenBank/DDBJ databases">
        <authorList>
            <person name="Varghese N."/>
            <person name="Submissions S."/>
        </authorList>
    </citation>
    <scope>NUCLEOTIDE SEQUENCE [LARGE SCALE GENOMIC DNA]</scope>
    <source>
        <strain evidence="5">DSM 2635</strain>
    </source>
</reference>
<keyword evidence="5" id="KW-1185">Reference proteome</keyword>
<dbReference type="PRINTS" id="PR00455">
    <property type="entry name" value="HTHTETR"/>
</dbReference>
<dbReference type="SUPFAM" id="SSF46689">
    <property type="entry name" value="Homeodomain-like"/>
    <property type="match status" value="1"/>
</dbReference>
<feature type="DNA-binding region" description="H-T-H motif" evidence="2">
    <location>
        <begin position="31"/>
        <end position="50"/>
    </location>
</feature>
<dbReference type="InterPro" id="IPR001647">
    <property type="entry name" value="HTH_TetR"/>
</dbReference>
<feature type="domain" description="HTH tetR-type" evidence="3">
    <location>
        <begin position="8"/>
        <end position="68"/>
    </location>
</feature>
<evidence type="ECO:0000313" key="4">
    <source>
        <dbReference type="EMBL" id="SHH13041.1"/>
    </source>
</evidence>
<dbReference type="EMBL" id="FQWX01000021">
    <property type="protein sequence ID" value="SHH13041.1"/>
    <property type="molecule type" value="Genomic_DNA"/>
</dbReference>
<proteinExistence type="predicted"/>
<dbReference type="Gene3D" id="1.10.357.10">
    <property type="entry name" value="Tetracycline Repressor, domain 2"/>
    <property type="match status" value="1"/>
</dbReference>
<dbReference type="Proteomes" id="UP000243255">
    <property type="component" value="Unassembled WGS sequence"/>
</dbReference>
<dbReference type="PANTHER" id="PTHR43479">
    <property type="entry name" value="ACREF/ENVCD OPERON REPRESSOR-RELATED"/>
    <property type="match status" value="1"/>
</dbReference>
<dbReference type="InterPro" id="IPR009057">
    <property type="entry name" value="Homeodomain-like_sf"/>
</dbReference>
<dbReference type="Pfam" id="PF00440">
    <property type="entry name" value="TetR_N"/>
    <property type="match status" value="1"/>
</dbReference>
<evidence type="ECO:0000256" key="1">
    <source>
        <dbReference type="ARBA" id="ARBA00023125"/>
    </source>
</evidence>
<dbReference type="GO" id="GO:0003677">
    <property type="term" value="F:DNA binding"/>
    <property type="evidence" value="ECO:0007669"/>
    <property type="project" value="UniProtKB-UniRule"/>
</dbReference>
<dbReference type="STRING" id="1121321.SAMN04488530_12117"/>
<dbReference type="PROSITE" id="PS01081">
    <property type="entry name" value="HTH_TETR_1"/>
    <property type="match status" value="1"/>
</dbReference>
<evidence type="ECO:0000259" key="3">
    <source>
        <dbReference type="PROSITE" id="PS50977"/>
    </source>
</evidence>
<dbReference type="AlphaFoldDB" id="A0A1M5QGP9"/>
<dbReference type="InterPro" id="IPR023772">
    <property type="entry name" value="DNA-bd_HTH_TetR-type_CS"/>
</dbReference>
<dbReference type="PROSITE" id="PS50977">
    <property type="entry name" value="HTH_TETR_2"/>
    <property type="match status" value="1"/>
</dbReference>
<evidence type="ECO:0000256" key="2">
    <source>
        <dbReference type="PROSITE-ProRule" id="PRU00335"/>
    </source>
</evidence>
<name>A0A1M5QGP9_9FIRM</name>
<protein>
    <submittedName>
        <fullName evidence="4">DNA-binding transcriptional regulator, AcrR family</fullName>
    </submittedName>
</protein>
<dbReference type="PANTHER" id="PTHR43479:SF11">
    <property type="entry name" value="ACREF_ENVCD OPERON REPRESSOR-RELATED"/>
    <property type="match status" value="1"/>
</dbReference>
<dbReference type="InterPro" id="IPR050624">
    <property type="entry name" value="HTH-type_Tx_Regulator"/>
</dbReference>
<keyword evidence="1 2" id="KW-0238">DNA-binding</keyword>
<sequence length="219" mass="25159">MGRSKDAEKTKNLILQTASTIMMDVGYENMTIKNILDETGLSKGALYHHFKSKDEIIDALWDFELDENDKDLDFINSSKNGKEKLYNIFLYLFSDEEKIHRDTVTKGLLKNPRHFIKYFKSTFETGAIKIENIIIEGNEDGSLNVIETKQAAEIVAMMLNFWINPLLSATSNEDYLKRINVFIKVMKSLGLDIFDDKITSLANKFASKYYENIDSANIK</sequence>
<dbReference type="OrthoDB" id="9814200at2"/>
<evidence type="ECO:0000313" key="5">
    <source>
        <dbReference type="Proteomes" id="UP000243255"/>
    </source>
</evidence>